<proteinExistence type="predicted"/>
<protein>
    <submittedName>
        <fullName evidence="6">TetR family transcriptional regulator</fullName>
    </submittedName>
</protein>
<evidence type="ECO:0000259" key="5">
    <source>
        <dbReference type="PROSITE" id="PS50977"/>
    </source>
</evidence>
<dbReference type="EMBL" id="BLPF01000002">
    <property type="protein sequence ID" value="GFJ82299.1"/>
    <property type="molecule type" value="Genomic_DNA"/>
</dbReference>
<dbReference type="PANTHER" id="PTHR30055">
    <property type="entry name" value="HTH-TYPE TRANSCRIPTIONAL REGULATOR RUTR"/>
    <property type="match status" value="1"/>
</dbReference>
<dbReference type="GO" id="GO:0000976">
    <property type="term" value="F:transcription cis-regulatory region binding"/>
    <property type="evidence" value="ECO:0007669"/>
    <property type="project" value="TreeGrafter"/>
</dbReference>
<keyword evidence="3" id="KW-0804">Transcription</keyword>
<dbReference type="InterPro" id="IPR009057">
    <property type="entry name" value="Homeodomain-like_sf"/>
</dbReference>
<keyword evidence="1" id="KW-0805">Transcription regulation</keyword>
<reference evidence="6 7" key="1">
    <citation type="submission" date="2020-03" db="EMBL/GenBank/DDBJ databases">
        <title>Whole genome shotgun sequence of Phytohabitans houttuyneae NBRC 108639.</title>
        <authorList>
            <person name="Komaki H."/>
            <person name="Tamura T."/>
        </authorList>
    </citation>
    <scope>NUCLEOTIDE SEQUENCE [LARGE SCALE GENOMIC DNA]</scope>
    <source>
        <strain evidence="6 7">NBRC 108639</strain>
    </source>
</reference>
<comment type="caution">
    <text evidence="6">The sequence shown here is derived from an EMBL/GenBank/DDBJ whole genome shotgun (WGS) entry which is preliminary data.</text>
</comment>
<dbReference type="SUPFAM" id="SSF46689">
    <property type="entry name" value="Homeodomain-like"/>
    <property type="match status" value="1"/>
</dbReference>
<dbReference type="Gene3D" id="1.10.357.10">
    <property type="entry name" value="Tetracycline Repressor, domain 2"/>
    <property type="match status" value="1"/>
</dbReference>
<dbReference type="InterPro" id="IPR001647">
    <property type="entry name" value="HTH_TetR"/>
</dbReference>
<reference evidence="6 7" key="2">
    <citation type="submission" date="2020-03" db="EMBL/GenBank/DDBJ databases">
        <authorList>
            <person name="Ichikawa N."/>
            <person name="Kimura A."/>
            <person name="Kitahashi Y."/>
            <person name="Uohara A."/>
        </authorList>
    </citation>
    <scope>NUCLEOTIDE SEQUENCE [LARGE SCALE GENOMIC DNA]</scope>
    <source>
        <strain evidence="6 7">NBRC 108639</strain>
    </source>
</reference>
<dbReference type="RefSeq" id="WP_173062615.1">
    <property type="nucleotide sequence ID" value="NZ_BAABGO010000016.1"/>
</dbReference>
<dbReference type="GO" id="GO:0003700">
    <property type="term" value="F:DNA-binding transcription factor activity"/>
    <property type="evidence" value="ECO:0007669"/>
    <property type="project" value="TreeGrafter"/>
</dbReference>
<evidence type="ECO:0000313" key="6">
    <source>
        <dbReference type="EMBL" id="GFJ82299.1"/>
    </source>
</evidence>
<dbReference type="SUPFAM" id="SSF48498">
    <property type="entry name" value="Tetracyclin repressor-like, C-terminal domain"/>
    <property type="match status" value="1"/>
</dbReference>
<dbReference type="Pfam" id="PF00440">
    <property type="entry name" value="TetR_N"/>
    <property type="match status" value="1"/>
</dbReference>
<sequence>MSPRRAKAVTGRAGDDPATALRQHLIDTADDLLAQRPVATITTREIARTAGVSDGVLYNYFADKYELLLAALLRRYHRLADRFAAALPEPGTGTVAGNLHAFARASLDFQADLLPMGVGLISEPALLHRFMETIHADLHGPQANQSRLSGYLLGEQALGRVPAHVDTVAAATLLTGACLSFAIAGHVLPDGVRPDPATALPAAVETLLNGVLARQEHAGAE</sequence>
<dbReference type="PROSITE" id="PS50977">
    <property type="entry name" value="HTH_TETR_2"/>
    <property type="match status" value="1"/>
</dbReference>
<dbReference type="PRINTS" id="PR00455">
    <property type="entry name" value="HTHTETR"/>
</dbReference>
<evidence type="ECO:0000313" key="7">
    <source>
        <dbReference type="Proteomes" id="UP000482800"/>
    </source>
</evidence>
<feature type="domain" description="HTH tetR-type" evidence="5">
    <location>
        <begin position="19"/>
        <end position="79"/>
    </location>
</feature>
<name>A0A6V8KJH6_9ACTN</name>
<dbReference type="Proteomes" id="UP000482800">
    <property type="component" value="Unassembled WGS sequence"/>
</dbReference>
<accession>A0A6V8KJH6</accession>
<evidence type="ECO:0000256" key="3">
    <source>
        <dbReference type="ARBA" id="ARBA00023163"/>
    </source>
</evidence>
<dbReference type="InterPro" id="IPR050109">
    <property type="entry name" value="HTH-type_TetR-like_transc_reg"/>
</dbReference>
<gene>
    <name evidence="6" type="ORF">Phou_064790</name>
</gene>
<evidence type="ECO:0000256" key="4">
    <source>
        <dbReference type="PROSITE-ProRule" id="PRU00335"/>
    </source>
</evidence>
<dbReference type="InterPro" id="IPR036271">
    <property type="entry name" value="Tet_transcr_reg_TetR-rel_C_sf"/>
</dbReference>
<evidence type="ECO:0000256" key="1">
    <source>
        <dbReference type="ARBA" id="ARBA00023015"/>
    </source>
</evidence>
<keyword evidence="2 4" id="KW-0238">DNA-binding</keyword>
<evidence type="ECO:0000256" key="2">
    <source>
        <dbReference type="ARBA" id="ARBA00023125"/>
    </source>
</evidence>
<dbReference type="PANTHER" id="PTHR30055:SF238">
    <property type="entry name" value="MYCOFACTOCIN BIOSYNTHESIS TRANSCRIPTIONAL REGULATOR MFTR-RELATED"/>
    <property type="match status" value="1"/>
</dbReference>
<keyword evidence="7" id="KW-1185">Reference proteome</keyword>
<organism evidence="6 7">
    <name type="scientific">Phytohabitans houttuyneae</name>
    <dbReference type="NCBI Taxonomy" id="1076126"/>
    <lineage>
        <taxon>Bacteria</taxon>
        <taxon>Bacillati</taxon>
        <taxon>Actinomycetota</taxon>
        <taxon>Actinomycetes</taxon>
        <taxon>Micromonosporales</taxon>
        <taxon>Micromonosporaceae</taxon>
    </lineage>
</organism>
<dbReference type="AlphaFoldDB" id="A0A6V8KJH6"/>
<feature type="DNA-binding region" description="H-T-H motif" evidence="4">
    <location>
        <begin position="42"/>
        <end position="61"/>
    </location>
</feature>